<proteinExistence type="predicted"/>
<dbReference type="Proteomes" id="UP000249061">
    <property type="component" value="Unassembled WGS sequence"/>
</dbReference>
<name>A0A2W5W2D3_9BACT</name>
<evidence type="ECO:0000256" key="1">
    <source>
        <dbReference type="SAM" id="SignalP"/>
    </source>
</evidence>
<organism evidence="2 3">
    <name type="scientific">Archangium gephyra</name>
    <dbReference type="NCBI Taxonomy" id="48"/>
    <lineage>
        <taxon>Bacteria</taxon>
        <taxon>Pseudomonadati</taxon>
        <taxon>Myxococcota</taxon>
        <taxon>Myxococcia</taxon>
        <taxon>Myxococcales</taxon>
        <taxon>Cystobacterineae</taxon>
        <taxon>Archangiaceae</taxon>
        <taxon>Archangium</taxon>
    </lineage>
</organism>
<dbReference type="EMBL" id="QFQP01000002">
    <property type="protein sequence ID" value="PZR17301.1"/>
    <property type="molecule type" value="Genomic_DNA"/>
</dbReference>
<feature type="chain" id="PRO_5016138508" evidence="1">
    <location>
        <begin position="19"/>
        <end position="274"/>
    </location>
</feature>
<reference evidence="2 3" key="1">
    <citation type="submission" date="2017-08" db="EMBL/GenBank/DDBJ databases">
        <title>Infants hospitalized years apart are colonized by the same room-sourced microbial strains.</title>
        <authorList>
            <person name="Brooks B."/>
            <person name="Olm M.R."/>
            <person name="Firek B.A."/>
            <person name="Baker R."/>
            <person name="Thomas B.C."/>
            <person name="Morowitz M.J."/>
            <person name="Banfield J.F."/>
        </authorList>
    </citation>
    <scope>NUCLEOTIDE SEQUENCE [LARGE SCALE GENOMIC DNA]</scope>
    <source>
        <strain evidence="2">S2_003_000_R2_14</strain>
    </source>
</reference>
<sequence length="274" mass="28644">MKRLWMVGVSLAASVAFAVPPVIPFQGRITSVDGTPLNGPVMVIFTLYTTETGTPADIVYTETQTVTFDMGAFSVAVGATSPLMTSLFKTHSELYLGVHVGGDPQELRPLFRLATAPYAMRAASSDMATTLVKHGGAALSCAVGQAIVGADGGWSCSPMPDAYTKAEADNRYSRSTACYWKWRSGGADAGTILDAACEAGDWAMAGGCDVNAGGGSIIESNPAPSDGNYKANISPWPIGVDPTDPVNPVIDQWHCRVTPGAMIDSAFVLCCPPR</sequence>
<feature type="signal peptide" evidence="1">
    <location>
        <begin position="1"/>
        <end position="18"/>
    </location>
</feature>
<protein>
    <submittedName>
        <fullName evidence="2">Uncharacterized protein</fullName>
    </submittedName>
</protein>
<accession>A0A2W5W2D3</accession>
<evidence type="ECO:0000313" key="2">
    <source>
        <dbReference type="EMBL" id="PZR17301.1"/>
    </source>
</evidence>
<evidence type="ECO:0000313" key="3">
    <source>
        <dbReference type="Proteomes" id="UP000249061"/>
    </source>
</evidence>
<dbReference type="AlphaFoldDB" id="A0A2W5W2D3"/>
<comment type="caution">
    <text evidence="2">The sequence shown here is derived from an EMBL/GenBank/DDBJ whole genome shotgun (WGS) entry which is preliminary data.</text>
</comment>
<keyword evidence="1" id="KW-0732">Signal</keyword>
<gene>
    <name evidence="2" type="ORF">DI536_02960</name>
</gene>